<sequence length="180" mass="21192">MATPSPLPPTVNLWVVLTESKRIINAHSRHFLALSLVFLLPISFSVTVYPSISRLIINQSPPFSHHLLPPQIPQRYRSQDRPPPSDRLRRLRHRLQPLIHRINHVQCLPRLLRKARETHLRRQIKLHLFLPSPRYSRLLQLHRLLDLTHSRARILLVDSSDRAHRPRSRSQLRFNLLPSS</sequence>
<keyword evidence="1" id="KW-0812">Transmembrane</keyword>
<feature type="transmembrane region" description="Helical" evidence="1">
    <location>
        <begin position="31"/>
        <end position="52"/>
    </location>
</feature>
<accession>A0A3P6DHU8</accession>
<gene>
    <name evidence="2" type="ORF">BOLC2T11227H</name>
</gene>
<protein>
    <submittedName>
        <fullName evidence="2">Uncharacterized protein</fullName>
    </submittedName>
</protein>
<evidence type="ECO:0000256" key="1">
    <source>
        <dbReference type="SAM" id="Phobius"/>
    </source>
</evidence>
<organism evidence="2">
    <name type="scientific">Brassica oleracea</name>
    <name type="common">Wild cabbage</name>
    <dbReference type="NCBI Taxonomy" id="3712"/>
    <lineage>
        <taxon>Eukaryota</taxon>
        <taxon>Viridiplantae</taxon>
        <taxon>Streptophyta</taxon>
        <taxon>Embryophyta</taxon>
        <taxon>Tracheophyta</taxon>
        <taxon>Spermatophyta</taxon>
        <taxon>Magnoliopsida</taxon>
        <taxon>eudicotyledons</taxon>
        <taxon>Gunneridae</taxon>
        <taxon>Pentapetalae</taxon>
        <taxon>rosids</taxon>
        <taxon>malvids</taxon>
        <taxon>Brassicales</taxon>
        <taxon>Brassicaceae</taxon>
        <taxon>Brassiceae</taxon>
        <taxon>Brassica</taxon>
    </lineage>
</organism>
<dbReference type="EMBL" id="LR031874">
    <property type="protein sequence ID" value="VDD25928.1"/>
    <property type="molecule type" value="Genomic_DNA"/>
</dbReference>
<keyword evidence="1" id="KW-0472">Membrane</keyword>
<proteinExistence type="predicted"/>
<keyword evidence="1" id="KW-1133">Transmembrane helix</keyword>
<reference evidence="2" key="1">
    <citation type="submission" date="2018-11" db="EMBL/GenBank/DDBJ databases">
        <authorList>
            <consortium name="Genoscope - CEA"/>
            <person name="William W."/>
        </authorList>
    </citation>
    <scope>NUCLEOTIDE SEQUENCE</scope>
</reference>
<dbReference type="AlphaFoldDB" id="A0A3P6DHU8"/>
<evidence type="ECO:0000313" key="2">
    <source>
        <dbReference type="EMBL" id="VDD25928.1"/>
    </source>
</evidence>
<name>A0A3P6DHU8_BRAOL</name>